<proteinExistence type="predicted"/>
<protein>
    <submittedName>
        <fullName evidence="1">Uncharacterized protein</fullName>
    </submittedName>
</protein>
<gene>
    <name evidence="1" type="ORF">OPV22_014755</name>
</gene>
<dbReference type="Proteomes" id="UP001222027">
    <property type="component" value="Unassembled WGS sequence"/>
</dbReference>
<accession>A0AAV8R3Y5</accession>
<dbReference type="AlphaFoldDB" id="A0AAV8R3Y5"/>
<dbReference type="EMBL" id="JAQQAF010000004">
    <property type="protein sequence ID" value="KAJ8493034.1"/>
    <property type="molecule type" value="Genomic_DNA"/>
</dbReference>
<evidence type="ECO:0000313" key="2">
    <source>
        <dbReference type="Proteomes" id="UP001222027"/>
    </source>
</evidence>
<comment type="caution">
    <text evidence="1">The sequence shown here is derived from an EMBL/GenBank/DDBJ whole genome shotgun (WGS) entry which is preliminary data.</text>
</comment>
<keyword evidence="2" id="KW-1185">Reference proteome</keyword>
<organism evidence="1 2">
    <name type="scientific">Ensete ventricosum</name>
    <name type="common">Abyssinian banana</name>
    <name type="synonym">Musa ensete</name>
    <dbReference type="NCBI Taxonomy" id="4639"/>
    <lineage>
        <taxon>Eukaryota</taxon>
        <taxon>Viridiplantae</taxon>
        <taxon>Streptophyta</taxon>
        <taxon>Embryophyta</taxon>
        <taxon>Tracheophyta</taxon>
        <taxon>Spermatophyta</taxon>
        <taxon>Magnoliopsida</taxon>
        <taxon>Liliopsida</taxon>
        <taxon>Zingiberales</taxon>
        <taxon>Musaceae</taxon>
        <taxon>Ensete</taxon>
    </lineage>
</organism>
<name>A0AAV8R3Y5_ENSVE</name>
<sequence length="109" mass="12197">MEDDAGQDVVALRSVTDRWMDVEQPGRWIVDRVAVPFGSSDAVGYPFFRRPDRCKPEVGIPDRFKPTVGMSVILWAYSFEITHSDCNPHVTAPSAFEPRLLPTVKAPPP</sequence>
<reference evidence="1 2" key="1">
    <citation type="submission" date="2022-12" db="EMBL/GenBank/DDBJ databases">
        <title>Chromosome-scale assembly of the Ensete ventricosum genome.</title>
        <authorList>
            <person name="Dussert Y."/>
            <person name="Stocks J."/>
            <person name="Wendawek A."/>
            <person name="Woldeyes F."/>
            <person name="Nichols R.A."/>
            <person name="Borrell J.S."/>
        </authorList>
    </citation>
    <scope>NUCLEOTIDE SEQUENCE [LARGE SCALE GENOMIC DNA]</scope>
    <source>
        <strain evidence="2">cv. Maze</strain>
        <tissue evidence="1">Seeds</tissue>
    </source>
</reference>
<evidence type="ECO:0000313" key="1">
    <source>
        <dbReference type="EMBL" id="KAJ8493034.1"/>
    </source>
</evidence>